<dbReference type="SUPFAM" id="SSF56672">
    <property type="entry name" value="DNA/RNA polymerases"/>
    <property type="match status" value="1"/>
</dbReference>
<evidence type="ECO:0000259" key="8">
    <source>
        <dbReference type="PROSITE" id="PS50994"/>
    </source>
</evidence>
<feature type="compositionally biased region" description="Low complexity" evidence="6">
    <location>
        <begin position="854"/>
        <end position="905"/>
    </location>
</feature>
<dbReference type="InterPro" id="IPR013103">
    <property type="entry name" value="RVT_2"/>
</dbReference>
<feature type="region of interest" description="Disordered" evidence="6">
    <location>
        <begin position="1"/>
        <end position="50"/>
    </location>
</feature>
<dbReference type="Pfam" id="PF13976">
    <property type="entry name" value="gag_pre-integrs"/>
    <property type="match status" value="1"/>
</dbReference>
<evidence type="ECO:0000256" key="2">
    <source>
        <dbReference type="ARBA" id="ARBA00022723"/>
    </source>
</evidence>
<feature type="compositionally biased region" description="Low complexity" evidence="6">
    <location>
        <begin position="284"/>
        <end position="301"/>
    </location>
</feature>
<keyword evidence="10" id="KW-1185">Reference proteome</keyword>
<dbReference type="EMBL" id="CP144745">
    <property type="protein sequence ID" value="WVZ54283.1"/>
    <property type="molecule type" value="Genomic_DNA"/>
</dbReference>
<evidence type="ECO:0008006" key="11">
    <source>
        <dbReference type="Google" id="ProtNLM"/>
    </source>
</evidence>
<evidence type="ECO:0000256" key="4">
    <source>
        <dbReference type="ARBA" id="ARBA00022801"/>
    </source>
</evidence>
<accession>A0AAQ3PUR6</accession>
<feature type="compositionally biased region" description="Basic residues" evidence="6">
    <location>
        <begin position="27"/>
        <end position="41"/>
    </location>
</feature>
<evidence type="ECO:0000256" key="6">
    <source>
        <dbReference type="SAM" id="MobiDB-lite"/>
    </source>
</evidence>
<dbReference type="GO" id="GO:0015074">
    <property type="term" value="P:DNA integration"/>
    <property type="evidence" value="ECO:0007669"/>
    <property type="project" value="InterPro"/>
</dbReference>
<feature type="domain" description="CCHC-type" evidence="7">
    <location>
        <begin position="312"/>
        <end position="327"/>
    </location>
</feature>
<dbReference type="PANTHER" id="PTHR42648:SF25">
    <property type="entry name" value="RNA-DIRECTED DNA POLYMERASE"/>
    <property type="match status" value="1"/>
</dbReference>
<dbReference type="InterPro" id="IPR043502">
    <property type="entry name" value="DNA/RNA_pol_sf"/>
</dbReference>
<dbReference type="InterPro" id="IPR001584">
    <property type="entry name" value="Integrase_cat-core"/>
</dbReference>
<dbReference type="CDD" id="cd09272">
    <property type="entry name" value="RNase_HI_RT_Ty1"/>
    <property type="match status" value="1"/>
</dbReference>
<dbReference type="Gene3D" id="4.10.60.10">
    <property type="entry name" value="Zinc finger, CCHC-type"/>
    <property type="match status" value="1"/>
</dbReference>
<feature type="domain" description="Integrase catalytic" evidence="8">
    <location>
        <begin position="577"/>
        <end position="755"/>
    </location>
</feature>
<dbReference type="Pfam" id="PF22936">
    <property type="entry name" value="Pol_BBD"/>
    <property type="match status" value="1"/>
</dbReference>
<dbReference type="PANTHER" id="PTHR42648">
    <property type="entry name" value="TRANSPOSASE, PUTATIVE-RELATED"/>
    <property type="match status" value="1"/>
</dbReference>
<dbReference type="SUPFAM" id="SSF57756">
    <property type="entry name" value="Retrovirus zinc finger-like domains"/>
    <property type="match status" value="1"/>
</dbReference>
<dbReference type="GO" id="GO:0003676">
    <property type="term" value="F:nucleic acid binding"/>
    <property type="evidence" value="ECO:0007669"/>
    <property type="project" value="InterPro"/>
</dbReference>
<dbReference type="PROSITE" id="PS50158">
    <property type="entry name" value="ZF_CCHC"/>
    <property type="match status" value="1"/>
</dbReference>
<keyword evidence="5" id="KW-0862">Zinc</keyword>
<keyword evidence="1" id="KW-0645">Protease</keyword>
<dbReference type="GO" id="GO:0008270">
    <property type="term" value="F:zinc ion binding"/>
    <property type="evidence" value="ECO:0007669"/>
    <property type="project" value="UniProtKB-KW"/>
</dbReference>
<dbReference type="SUPFAM" id="SSF53098">
    <property type="entry name" value="Ribonuclease H-like"/>
    <property type="match status" value="1"/>
</dbReference>
<feature type="compositionally biased region" description="Polar residues" evidence="6">
    <location>
        <begin position="1"/>
        <end position="10"/>
    </location>
</feature>
<gene>
    <name evidence="9" type="ORF">U9M48_005105</name>
</gene>
<dbReference type="Gene3D" id="3.30.420.10">
    <property type="entry name" value="Ribonuclease H-like superfamily/Ribonuclease H"/>
    <property type="match status" value="1"/>
</dbReference>
<evidence type="ECO:0000256" key="3">
    <source>
        <dbReference type="ARBA" id="ARBA00022750"/>
    </source>
</evidence>
<dbReference type="GO" id="GO:0006508">
    <property type="term" value="P:proteolysis"/>
    <property type="evidence" value="ECO:0007669"/>
    <property type="project" value="UniProtKB-KW"/>
</dbReference>
<dbReference type="InterPro" id="IPR001878">
    <property type="entry name" value="Znf_CCHC"/>
</dbReference>
<keyword evidence="5" id="KW-0863">Zinc-finger</keyword>
<dbReference type="InterPro" id="IPR012337">
    <property type="entry name" value="RNaseH-like_sf"/>
</dbReference>
<reference evidence="9 10" key="1">
    <citation type="submission" date="2024-02" db="EMBL/GenBank/DDBJ databases">
        <title>High-quality chromosome-scale genome assembly of Pensacola bahiagrass (Paspalum notatum Flugge var. saurae).</title>
        <authorList>
            <person name="Vega J.M."/>
            <person name="Podio M."/>
            <person name="Orjuela J."/>
            <person name="Siena L.A."/>
            <person name="Pessino S.C."/>
            <person name="Combes M.C."/>
            <person name="Mariac C."/>
            <person name="Albertini E."/>
            <person name="Pupilli F."/>
            <person name="Ortiz J.P.A."/>
            <person name="Leblanc O."/>
        </authorList>
    </citation>
    <scope>NUCLEOTIDE SEQUENCE [LARGE SCALE GENOMIC DNA]</scope>
    <source>
        <strain evidence="9">R1</strain>
        <tissue evidence="9">Leaf</tissue>
    </source>
</reference>
<proteinExistence type="predicted"/>
<dbReference type="InterPro" id="IPR057670">
    <property type="entry name" value="SH3_retrovirus"/>
</dbReference>
<dbReference type="Pfam" id="PF25597">
    <property type="entry name" value="SH3_retrovirus"/>
    <property type="match status" value="1"/>
</dbReference>
<dbReference type="InterPro" id="IPR036397">
    <property type="entry name" value="RNaseH_sf"/>
</dbReference>
<dbReference type="InterPro" id="IPR054722">
    <property type="entry name" value="PolX-like_BBD"/>
</dbReference>
<dbReference type="SMART" id="SM00343">
    <property type="entry name" value="ZnF_C2HC"/>
    <property type="match status" value="1"/>
</dbReference>
<dbReference type="Pfam" id="PF00098">
    <property type="entry name" value="zf-CCHC"/>
    <property type="match status" value="1"/>
</dbReference>
<dbReference type="PROSITE" id="PS50994">
    <property type="entry name" value="INTEGRASE"/>
    <property type="match status" value="1"/>
</dbReference>
<keyword evidence="2" id="KW-0479">Metal-binding</keyword>
<keyword evidence="3" id="KW-0064">Aspartyl protease</keyword>
<dbReference type="Pfam" id="PF00665">
    <property type="entry name" value="rve"/>
    <property type="match status" value="1"/>
</dbReference>
<keyword evidence="4" id="KW-0378">Hydrolase</keyword>
<dbReference type="Proteomes" id="UP001341281">
    <property type="component" value="Chromosome 01"/>
</dbReference>
<evidence type="ECO:0000256" key="1">
    <source>
        <dbReference type="ARBA" id="ARBA00022670"/>
    </source>
</evidence>
<dbReference type="InterPro" id="IPR039537">
    <property type="entry name" value="Retrotran_Ty1/copia-like"/>
</dbReference>
<feature type="region of interest" description="Disordered" evidence="6">
    <location>
        <begin position="253"/>
        <end position="311"/>
    </location>
</feature>
<dbReference type="InterPro" id="IPR036875">
    <property type="entry name" value="Znf_CCHC_sf"/>
</dbReference>
<organism evidence="9 10">
    <name type="scientific">Paspalum notatum var. saurae</name>
    <dbReference type="NCBI Taxonomy" id="547442"/>
    <lineage>
        <taxon>Eukaryota</taxon>
        <taxon>Viridiplantae</taxon>
        <taxon>Streptophyta</taxon>
        <taxon>Embryophyta</taxon>
        <taxon>Tracheophyta</taxon>
        <taxon>Spermatophyta</taxon>
        <taxon>Magnoliopsida</taxon>
        <taxon>Liliopsida</taxon>
        <taxon>Poales</taxon>
        <taxon>Poaceae</taxon>
        <taxon>PACMAD clade</taxon>
        <taxon>Panicoideae</taxon>
        <taxon>Andropogonodae</taxon>
        <taxon>Paspaleae</taxon>
        <taxon>Paspalinae</taxon>
        <taxon>Paspalum</taxon>
    </lineage>
</organism>
<name>A0AAQ3PUR6_PASNO</name>
<protein>
    <recommendedName>
        <fullName evidence="11">Gag-pol polyprotein</fullName>
    </recommendedName>
</protein>
<evidence type="ECO:0000259" key="7">
    <source>
        <dbReference type="PROSITE" id="PS50158"/>
    </source>
</evidence>
<dbReference type="Pfam" id="PF07727">
    <property type="entry name" value="RVT_2"/>
    <property type="match status" value="1"/>
</dbReference>
<evidence type="ECO:0000313" key="10">
    <source>
        <dbReference type="Proteomes" id="UP001341281"/>
    </source>
</evidence>
<dbReference type="InterPro" id="IPR025724">
    <property type="entry name" value="GAG-pre-integrase_dom"/>
</dbReference>
<dbReference type="Pfam" id="PF14223">
    <property type="entry name" value="Retrotran_gag_2"/>
    <property type="match status" value="1"/>
</dbReference>
<evidence type="ECO:0000256" key="5">
    <source>
        <dbReference type="PROSITE-ProRule" id="PRU00047"/>
    </source>
</evidence>
<dbReference type="GO" id="GO:0004190">
    <property type="term" value="F:aspartic-type endopeptidase activity"/>
    <property type="evidence" value="ECO:0007669"/>
    <property type="project" value="UniProtKB-KW"/>
</dbReference>
<evidence type="ECO:0000313" key="9">
    <source>
        <dbReference type="EMBL" id="WVZ54283.1"/>
    </source>
</evidence>
<sequence length="1473" mass="162367">MASQSPSKKPQTGDGSGEKKVQSSRSPPRRRGRSHSRRSRHRDSGSRVVERIVERPSANVAWPMLTRTNYPEWALVMEVNFQTLRVWDAVHHGISDDPDEDEYHDDRQAMSGLLRSVPSELWGTLATKGRSGSATSARDASAQQLRRNFANLTFKEGESVTDFGVRITALATNLRTLGDNISDTEVVKKLLQVVPKSLNQAAVSIEMFVDLNKATIEDVIGRLRVFEERDKPAQVTDAMGRLMLCEEDWEARRKARREQESSGSGSGFGGRGKRRGRGCGRGSAGSTSRDGQDGQNGAAENAGGGRPPRGNRCDNCGKTGHWAKDCRGKKKGAAHVAQAEEDEHALMYIAADTEVTAPRASCSHPRSPSPAAEPQACVHLVERKVLLHLSEEEKEAVGPRRWVLDTGATNHMTGSRAVFAELNTSVTGTVKFGDGSVVDIEGKGTVLFVCKSGEHRRLDGVYYIPRLTTNIVSLGQMDEDGFKVDIESGILRLYDLQRQLLAKVHRSPSRLYFLDMNIAAPVCLTARVGDVAWRWHERYGHLNFQALRKLGRGEMVKGLPAIDHIEQVCEDCVLAKQKRTPFSQAAKYRAQEELELVHGDLCGPISPPTPAGNAYFLLLVDDMSRYMWLTLLRSKADAPAAIMAFQARVECETGKKLKVLRTDNGGEFTSVQFGEYCAGDGIQRHFSAPYSPQQNGVVERRNQMVVNTARSILRARGMPGHFWGEAVHTAVFLLNRTPTSALDGLTPYRAWYKKKPPVHFLKVFGCVAYIKNLRPHLSKLDDRGQKVVFIGYQDGSKAYRFYDPVTERVHVSRDAVFDESARWDWGEALTAGSEDSFTVEYDYDLRSHDEVAVPGSLSLGTPSSPGTPPSTGAPATPGTTSAPASPSTAPRAVTPRPATPAAGPRIEFATPLTTDLNFDADEGKRELRYRTLDNIHSVGAAPGLVHHDVEEAELHTVSVEEPRTLKEADGDPNWVAAMEEELSSIRDNKTWSLVELPRGHRAIGLKWVYKVKRDENGNIVKYKARLVAKGYVQQPGIDFDEVFAPVARLESVRLLLAIAAHHGWGVHHMDVKSAFLNGELQEEVYVQQPPGFVDGKNKHKVLRLHKALYGLRQAPRAWKQKLDASLMGLGFARCINEHGMYTRGKGAARLIVGVYVDDLIITGGDAGAVNKFKVQMMNTFRMSDLGLLSYYLGLEVTQGPDGITLRQSAYATRILEKAGLAGCNSSATPMEMKLKLLKDGETPSVDATEYRSLIGSLRYLCNSRPDLAYAVGYLSRFMEAPREEHLAAVKRILRYVAGTVHWGLHYHPGKKNEGTPKLLGYSDSDLAGDINDRKSTSGLIFFLAGGPVAWQSAKQKVVALSSCEAEYIAAAGAACEAVWLARLLAELVGGAILAPKLKVDNKSAIALMKNPVHHDRSKHIDVKFHFIRECCDRKLIDVEFVGTEQQLGDILTKALGRIRFQELRHEIGIVKLA</sequence>
<feature type="region of interest" description="Disordered" evidence="6">
    <location>
        <begin position="854"/>
        <end position="914"/>
    </location>
</feature>